<dbReference type="GO" id="GO:0004830">
    <property type="term" value="F:tryptophan-tRNA ligase activity"/>
    <property type="evidence" value="ECO:0007669"/>
    <property type="project" value="TreeGrafter"/>
</dbReference>
<dbReference type="PANTHER" id="PTHR43766">
    <property type="entry name" value="TRYPTOPHAN--TRNA LIGASE, MITOCHONDRIAL"/>
    <property type="match status" value="1"/>
</dbReference>
<accession>A0A835LZY1</accession>
<dbReference type="OrthoDB" id="15808at2759"/>
<reference evidence="1 2" key="1">
    <citation type="submission" date="2020-10" db="EMBL/GenBank/DDBJ databases">
        <title>The Coptis chinensis genome and diversification of protoberbering-type alkaloids.</title>
        <authorList>
            <person name="Wang B."/>
            <person name="Shu S."/>
            <person name="Song C."/>
            <person name="Liu Y."/>
        </authorList>
    </citation>
    <scope>NUCLEOTIDE SEQUENCE [LARGE SCALE GENOMIC DNA]</scope>
    <source>
        <strain evidence="1">HL-2020</strain>
        <tissue evidence="1">Leaf</tissue>
    </source>
</reference>
<comment type="caution">
    <text evidence="1">The sequence shown here is derived from an EMBL/GenBank/DDBJ whole genome shotgun (WGS) entry which is preliminary data.</text>
</comment>
<evidence type="ECO:0000313" key="2">
    <source>
        <dbReference type="Proteomes" id="UP000631114"/>
    </source>
</evidence>
<gene>
    <name evidence="1" type="ORF">IFM89_011504</name>
</gene>
<dbReference type="AlphaFoldDB" id="A0A835LZY1"/>
<dbReference type="GO" id="GO:0005739">
    <property type="term" value="C:mitochondrion"/>
    <property type="evidence" value="ECO:0007669"/>
    <property type="project" value="TreeGrafter"/>
</dbReference>
<evidence type="ECO:0000313" key="1">
    <source>
        <dbReference type="EMBL" id="KAF9613780.1"/>
    </source>
</evidence>
<name>A0A835LZY1_9MAGN</name>
<keyword evidence="2" id="KW-1185">Reference proteome</keyword>
<sequence length="256" mass="28658">MMATVATSTITHPGAAPKQHLDEDVARTMHTMFCIMCALGLDISSTVRNGIWVSSVQVYSLKPSHKGGKSMDCSATDIRVRLCKSLEFDNPERPECNNLLSVYQIITGRTKEVVGGEWSPKRERGYDFNNKEVVEVDEILEGTFSLKVRCRFVMSQPWCMLSSSYGAVDYGLTDDIEMEVEDEVTQECQDMNWGSFKPLLADALVQHLHPIQVRYEEIISDSAYLDRVLVEGATKASNIADATLNNVYQAMGFLPR</sequence>
<organism evidence="1 2">
    <name type="scientific">Coptis chinensis</name>
    <dbReference type="NCBI Taxonomy" id="261450"/>
    <lineage>
        <taxon>Eukaryota</taxon>
        <taxon>Viridiplantae</taxon>
        <taxon>Streptophyta</taxon>
        <taxon>Embryophyta</taxon>
        <taxon>Tracheophyta</taxon>
        <taxon>Spermatophyta</taxon>
        <taxon>Magnoliopsida</taxon>
        <taxon>Ranunculales</taxon>
        <taxon>Ranunculaceae</taxon>
        <taxon>Coptidoideae</taxon>
        <taxon>Coptis</taxon>
    </lineage>
</organism>
<dbReference type="InterPro" id="IPR050203">
    <property type="entry name" value="Trp-tRNA_synthetase"/>
</dbReference>
<dbReference type="EMBL" id="JADFTS010000003">
    <property type="protein sequence ID" value="KAF9613780.1"/>
    <property type="molecule type" value="Genomic_DNA"/>
</dbReference>
<dbReference type="GO" id="GO:0009507">
    <property type="term" value="C:chloroplast"/>
    <property type="evidence" value="ECO:0007669"/>
    <property type="project" value="TreeGrafter"/>
</dbReference>
<dbReference type="GO" id="GO:0006436">
    <property type="term" value="P:tryptophanyl-tRNA aminoacylation"/>
    <property type="evidence" value="ECO:0007669"/>
    <property type="project" value="TreeGrafter"/>
</dbReference>
<dbReference type="Proteomes" id="UP000631114">
    <property type="component" value="Unassembled WGS sequence"/>
</dbReference>
<dbReference type="PANTHER" id="PTHR43766:SF1">
    <property type="entry name" value="TRYPTOPHAN--TRNA LIGASE, MITOCHONDRIAL"/>
    <property type="match status" value="1"/>
</dbReference>
<proteinExistence type="predicted"/>
<dbReference type="SUPFAM" id="SSF52374">
    <property type="entry name" value="Nucleotidylyl transferase"/>
    <property type="match status" value="1"/>
</dbReference>
<protein>
    <submittedName>
        <fullName evidence="1">Uncharacterized protein</fullName>
    </submittedName>
</protein>